<accession>G8LZL0</accession>
<keyword evidence="2" id="KW-0472">Membrane</keyword>
<feature type="coiled-coil region" evidence="1">
    <location>
        <begin position="117"/>
        <end position="172"/>
    </location>
</feature>
<dbReference type="KEGG" id="ccl:Clocl_1254"/>
<dbReference type="eggNOG" id="ENOG5033T0A">
    <property type="taxonomic scope" value="Bacteria"/>
</dbReference>
<keyword evidence="2" id="KW-1133">Transmembrane helix</keyword>
<gene>
    <name evidence="3" type="ordered locus">Clocl_1254</name>
</gene>
<evidence type="ECO:0000313" key="3">
    <source>
        <dbReference type="EMBL" id="AEV67911.1"/>
    </source>
</evidence>
<dbReference type="AlphaFoldDB" id="G8LZL0"/>
<dbReference type="Gene3D" id="1.10.287.950">
    <property type="entry name" value="Methyl-accepting chemotaxis protein"/>
    <property type="match status" value="1"/>
</dbReference>
<evidence type="ECO:0000256" key="1">
    <source>
        <dbReference type="SAM" id="Coils"/>
    </source>
</evidence>
<sequence length="475" mass="53197">MYLAGVITGTVSSAGIFFLLGFIAISFIAILLILVKNQPKKRDDYALMNDMLQNALTEFGNKIEKSFKDSIDDLGTKLKGMVMEVNLSSQVLDDTVNKFDNSIKVLVENVNKITDFNRNLGENIEKMSESYKRLTDNLNTNTNVIESNFASVGSLARDIKEATEEITSYNKQVIRDMSSIAEEVKGSVEAIKDLGEVLKKDMSMRIEEAKEYQENINQLIEKVSGDISILGYNTANEFAKTIEETAKSTSQKVLQDIISVADEIKGAVVSIKEFSSVMKNDFNLRSEEAKSYQENISKLMDRIQEEMASLGERTATTFSQGLEESAKTVTEKILQDFGEVTTEIENAISVMKSLNEALKTDLDTRILEAREFHDNINRLMLKISGEMSILGQDTAEAFRKTLDESGQSISQKLTENIEEIFKGLYSLLDEFKENEKLLAKTIVMLPDQVITYNETAANKIGMQIDEVKRILRGGL</sequence>
<evidence type="ECO:0000313" key="4">
    <source>
        <dbReference type="Proteomes" id="UP000005435"/>
    </source>
</evidence>
<dbReference type="EMBL" id="CP003065">
    <property type="protein sequence ID" value="AEV67911.1"/>
    <property type="molecule type" value="Genomic_DNA"/>
</dbReference>
<dbReference type="OrthoDB" id="418869at2"/>
<protein>
    <recommendedName>
        <fullName evidence="5">Methyl-accepting chemotaxis protein</fullName>
    </recommendedName>
</protein>
<organism evidence="3 4">
    <name type="scientific">Acetivibrio clariflavus (strain DSM 19732 / NBRC 101661 / EBR45)</name>
    <name type="common">Clostridium clariflavum</name>
    <dbReference type="NCBI Taxonomy" id="720554"/>
    <lineage>
        <taxon>Bacteria</taxon>
        <taxon>Bacillati</taxon>
        <taxon>Bacillota</taxon>
        <taxon>Clostridia</taxon>
        <taxon>Eubacteriales</taxon>
        <taxon>Oscillospiraceae</taxon>
        <taxon>Acetivibrio</taxon>
    </lineage>
</organism>
<proteinExistence type="predicted"/>
<reference evidence="3 4" key="2">
    <citation type="journal article" date="2012" name="Stand. Genomic Sci.">
        <title>Complete Genome Sequence of Clostridium clariflavum DSM 19732.</title>
        <authorList>
            <person name="Izquierdo J.A."/>
            <person name="Goodwin L."/>
            <person name="Davenport K.W."/>
            <person name="Teshima H."/>
            <person name="Bruce D."/>
            <person name="Detter C."/>
            <person name="Tapia R."/>
            <person name="Han S."/>
            <person name="Land M."/>
            <person name="Hauser L."/>
            <person name="Jeffries C.D."/>
            <person name="Han J."/>
            <person name="Pitluck S."/>
            <person name="Nolan M."/>
            <person name="Chen A."/>
            <person name="Huntemann M."/>
            <person name="Mavromatis K."/>
            <person name="Mikhailova N."/>
            <person name="Liolios K."/>
            <person name="Woyke T."/>
            <person name="Lynd L.R."/>
        </authorList>
    </citation>
    <scope>NUCLEOTIDE SEQUENCE [LARGE SCALE GENOMIC DNA]</scope>
    <source>
        <strain evidence="4">DSM 19732 / NBRC 101661 / EBR45</strain>
    </source>
</reference>
<keyword evidence="4" id="KW-1185">Reference proteome</keyword>
<keyword evidence="2" id="KW-0812">Transmembrane</keyword>
<name>G8LZL0_ACECE</name>
<reference evidence="4" key="1">
    <citation type="submission" date="2011-12" db="EMBL/GenBank/DDBJ databases">
        <title>Complete sequence of Clostridium clariflavum DSM 19732.</title>
        <authorList>
            <consortium name="US DOE Joint Genome Institute"/>
            <person name="Lucas S."/>
            <person name="Han J."/>
            <person name="Lapidus A."/>
            <person name="Cheng J.-F."/>
            <person name="Goodwin L."/>
            <person name="Pitluck S."/>
            <person name="Peters L."/>
            <person name="Teshima H."/>
            <person name="Detter J.C."/>
            <person name="Han C."/>
            <person name="Tapia R."/>
            <person name="Land M."/>
            <person name="Hauser L."/>
            <person name="Kyrpides N."/>
            <person name="Ivanova N."/>
            <person name="Pagani I."/>
            <person name="Kitzmiller T."/>
            <person name="Lynd L."/>
            <person name="Izquierdo J."/>
            <person name="Woyke T."/>
        </authorList>
    </citation>
    <scope>NUCLEOTIDE SEQUENCE [LARGE SCALE GENOMIC DNA]</scope>
    <source>
        <strain evidence="4">DSM 19732 / NBRC 101661 / EBR45</strain>
    </source>
</reference>
<evidence type="ECO:0000256" key="2">
    <source>
        <dbReference type="SAM" id="Phobius"/>
    </source>
</evidence>
<feature type="transmembrane region" description="Helical" evidence="2">
    <location>
        <begin position="12"/>
        <end position="35"/>
    </location>
</feature>
<dbReference type="STRING" id="720554.Clocl_1254"/>
<dbReference type="Proteomes" id="UP000005435">
    <property type="component" value="Chromosome"/>
</dbReference>
<dbReference type="HOGENOM" id="CLU_574533_0_0_9"/>
<evidence type="ECO:0008006" key="5">
    <source>
        <dbReference type="Google" id="ProtNLM"/>
    </source>
</evidence>
<keyword evidence="1" id="KW-0175">Coiled coil</keyword>
<dbReference type="RefSeq" id="WP_014254526.1">
    <property type="nucleotide sequence ID" value="NC_016627.1"/>
</dbReference>